<gene>
    <name evidence="1" type="ORF">KIL84_014771</name>
</gene>
<dbReference type="EMBL" id="JAHDVG010000465">
    <property type="protein sequence ID" value="KAH1184155.1"/>
    <property type="molecule type" value="Genomic_DNA"/>
</dbReference>
<keyword evidence="2" id="KW-1185">Reference proteome</keyword>
<evidence type="ECO:0000313" key="1">
    <source>
        <dbReference type="EMBL" id="KAH1184155.1"/>
    </source>
</evidence>
<sequence length="106" mass="12290">MDVCFTNSSQMLSSCLLFTTYMMAVPRGSLLALQRISLPCIIAMKEFRRFLVREVHDLLSHQRRGKGYEAYMRFLGETPTQCSCEDEVHEEHVLTLLELCSQSYTF</sequence>
<organism evidence="1 2">
    <name type="scientific">Mauremys mutica</name>
    <name type="common">yellowpond turtle</name>
    <dbReference type="NCBI Taxonomy" id="74926"/>
    <lineage>
        <taxon>Eukaryota</taxon>
        <taxon>Metazoa</taxon>
        <taxon>Chordata</taxon>
        <taxon>Craniata</taxon>
        <taxon>Vertebrata</taxon>
        <taxon>Euteleostomi</taxon>
        <taxon>Archelosauria</taxon>
        <taxon>Testudinata</taxon>
        <taxon>Testudines</taxon>
        <taxon>Cryptodira</taxon>
        <taxon>Durocryptodira</taxon>
        <taxon>Testudinoidea</taxon>
        <taxon>Geoemydidae</taxon>
        <taxon>Geoemydinae</taxon>
        <taxon>Mauremys</taxon>
    </lineage>
</organism>
<name>A0A9D4B8A8_9SAUR</name>
<protein>
    <submittedName>
        <fullName evidence="1">Uncharacterized protein</fullName>
    </submittedName>
</protein>
<comment type="caution">
    <text evidence="1">The sequence shown here is derived from an EMBL/GenBank/DDBJ whole genome shotgun (WGS) entry which is preliminary data.</text>
</comment>
<accession>A0A9D4B8A8</accession>
<dbReference type="AlphaFoldDB" id="A0A9D4B8A8"/>
<reference evidence="1" key="1">
    <citation type="submission" date="2021-09" db="EMBL/GenBank/DDBJ databases">
        <title>The genome of Mauremys mutica provides insights into the evolution of semi-aquatic lifestyle.</title>
        <authorList>
            <person name="Gong S."/>
            <person name="Gao Y."/>
        </authorList>
    </citation>
    <scope>NUCLEOTIDE SEQUENCE</scope>
    <source>
        <strain evidence="1">MM-2020</strain>
        <tissue evidence="1">Muscle</tissue>
    </source>
</reference>
<evidence type="ECO:0000313" key="2">
    <source>
        <dbReference type="Proteomes" id="UP000827986"/>
    </source>
</evidence>
<dbReference type="Proteomes" id="UP000827986">
    <property type="component" value="Unassembled WGS sequence"/>
</dbReference>
<proteinExistence type="predicted"/>